<evidence type="ECO:0000313" key="6">
    <source>
        <dbReference type="EMBL" id="JAT12750.1"/>
    </source>
</evidence>
<feature type="domain" description="Protein kinase" evidence="5">
    <location>
        <begin position="385"/>
        <end position="560"/>
    </location>
</feature>
<feature type="binding site" evidence="2">
    <location>
        <position position="420"/>
    </location>
    <ligand>
        <name>ATP</name>
        <dbReference type="ChEBI" id="CHEBI:30616"/>
    </ligand>
</feature>
<keyword evidence="3" id="KW-0472">Membrane</keyword>
<dbReference type="InterPro" id="IPR001245">
    <property type="entry name" value="Ser-Thr/Tyr_kinase_cat_dom"/>
</dbReference>
<evidence type="ECO:0000256" key="1">
    <source>
        <dbReference type="ARBA" id="ARBA00004167"/>
    </source>
</evidence>
<accession>A0A1B6KMU0</accession>
<evidence type="ECO:0000256" key="3">
    <source>
        <dbReference type="SAM" id="Phobius"/>
    </source>
</evidence>
<dbReference type="GO" id="GO:0005524">
    <property type="term" value="F:ATP binding"/>
    <property type="evidence" value="ECO:0007669"/>
    <property type="project" value="UniProtKB-UniRule"/>
</dbReference>
<dbReference type="InterPro" id="IPR017441">
    <property type="entry name" value="Protein_kinase_ATP_BS"/>
</dbReference>
<sequence length="560" mass="62730">MKQRIAIVLVVLLNTFKDSDAFDLYTGRETISSTPSLFLPAASPNNLTADVSAFNVTSKLLQLNVSWSPGQGGPPATSYNLHLKSLNESDPHCATEPYYAFIENAKRTHWTISPKPLITAVHESNSHLIVPDCSYRIRLEANPHDGKTFTEMDITVPECVEEVCSCRHASELPKPELVVQHLNLSIVNISWSLAEQTNASSFLLRVGPKIISGSHSAVYNLSWSRNVLASGANMYNETYTASDVNLHVAIVQVVDLQHCLGPEAQLTFLVEGDLERTEAVFIKDKVFWIVLLPIGLFLLLFCLIAFHHIVWCQRCFNLFKLKPDTTHLASCGFFYKAVNIKSERVFRRNTRNSIREWNVLYVEKEIEDAKERGEADVFEISYNRLTIQREIGRGAFGQVFLAKAEAIRGVPGSRLVAVKKLKGSAGAVEKEELLEEISMLKKVGQHPNIVSLLACCTLNSDLCMVMEFVPCGDLLKYLRNLRQKLDARKPSITSMSDGVYSTPSTVMTSLNSHLYSNPQPEESLDLDYILDHRELHNFALQIAKGMAHLEAKRITHRSVC</sequence>
<evidence type="ECO:0000259" key="5">
    <source>
        <dbReference type="PROSITE" id="PS50011"/>
    </source>
</evidence>
<dbReference type="PANTHER" id="PTHR24416:SF594">
    <property type="entry name" value="PROTEIN KINASE DOMAIN-CONTAINING PROTEIN"/>
    <property type="match status" value="1"/>
</dbReference>
<dbReference type="Pfam" id="PF07714">
    <property type="entry name" value="PK_Tyr_Ser-Thr"/>
    <property type="match status" value="1"/>
</dbReference>
<dbReference type="Gene3D" id="3.30.200.20">
    <property type="entry name" value="Phosphorylase Kinase, domain 1"/>
    <property type="match status" value="1"/>
</dbReference>
<keyword evidence="2" id="KW-0547">Nucleotide-binding</keyword>
<name>A0A1B6KMU0_9HEMI</name>
<dbReference type="GO" id="GO:0004714">
    <property type="term" value="F:transmembrane receptor protein tyrosine kinase activity"/>
    <property type="evidence" value="ECO:0007669"/>
    <property type="project" value="TreeGrafter"/>
</dbReference>
<reference evidence="6" key="1">
    <citation type="submission" date="2015-11" db="EMBL/GenBank/DDBJ databases">
        <title>De novo transcriptome assembly of four potential Pierce s Disease insect vectors from Arizona vineyards.</title>
        <authorList>
            <person name="Tassone E.E."/>
        </authorList>
    </citation>
    <scope>NUCLEOTIDE SEQUENCE</scope>
</reference>
<dbReference type="PROSITE" id="PS50011">
    <property type="entry name" value="PROTEIN_KINASE_DOM"/>
    <property type="match status" value="1"/>
</dbReference>
<dbReference type="SUPFAM" id="SSF56112">
    <property type="entry name" value="Protein kinase-like (PK-like)"/>
    <property type="match status" value="1"/>
</dbReference>
<protein>
    <recommendedName>
        <fullName evidence="5">Protein kinase domain-containing protein</fullName>
    </recommendedName>
</protein>
<keyword evidence="3" id="KW-1133">Transmembrane helix</keyword>
<dbReference type="InterPro" id="IPR011009">
    <property type="entry name" value="Kinase-like_dom_sf"/>
</dbReference>
<evidence type="ECO:0000256" key="4">
    <source>
        <dbReference type="SAM" id="SignalP"/>
    </source>
</evidence>
<feature type="signal peptide" evidence="4">
    <location>
        <begin position="1"/>
        <end position="21"/>
    </location>
</feature>
<keyword evidence="3" id="KW-0812">Transmembrane</keyword>
<evidence type="ECO:0000256" key="2">
    <source>
        <dbReference type="PROSITE-ProRule" id="PRU10141"/>
    </source>
</evidence>
<proteinExistence type="predicted"/>
<dbReference type="GO" id="GO:0007169">
    <property type="term" value="P:cell surface receptor protein tyrosine kinase signaling pathway"/>
    <property type="evidence" value="ECO:0007669"/>
    <property type="project" value="TreeGrafter"/>
</dbReference>
<dbReference type="InterPro" id="IPR050122">
    <property type="entry name" value="RTK"/>
</dbReference>
<dbReference type="GO" id="GO:0043235">
    <property type="term" value="C:receptor complex"/>
    <property type="evidence" value="ECO:0007669"/>
    <property type="project" value="TreeGrafter"/>
</dbReference>
<dbReference type="InterPro" id="IPR000719">
    <property type="entry name" value="Prot_kinase_dom"/>
</dbReference>
<organism evidence="6">
    <name type="scientific">Graphocephala atropunctata</name>
    <dbReference type="NCBI Taxonomy" id="36148"/>
    <lineage>
        <taxon>Eukaryota</taxon>
        <taxon>Metazoa</taxon>
        <taxon>Ecdysozoa</taxon>
        <taxon>Arthropoda</taxon>
        <taxon>Hexapoda</taxon>
        <taxon>Insecta</taxon>
        <taxon>Pterygota</taxon>
        <taxon>Neoptera</taxon>
        <taxon>Paraneoptera</taxon>
        <taxon>Hemiptera</taxon>
        <taxon>Auchenorrhyncha</taxon>
        <taxon>Membracoidea</taxon>
        <taxon>Cicadellidae</taxon>
        <taxon>Cicadellinae</taxon>
        <taxon>Cicadellini</taxon>
        <taxon>Graphocephala</taxon>
    </lineage>
</organism>
<dbReference type="EMBL" id="GEBQ01027227">
    <property type="protein sequence ID" value="JAT12750.1"/>
    <property type="molecule type" value="Transcribed_RNA"/>
</dbReference>
<dbReference type="AlphaFoldDB" id="A0A1B6KMU0"/>
<comment type="subcellular location">
    <subcellularLocation>
        <location evidence="1">Membrane</location>
        <topology evidence="1">Single-pass membrane protein</topology>
    </subcellularLocation>
</comment>
<keyword evidence="2" id="KW-0067">ATP-binding</keyword>
<feature type="chain" id="PRO_5008586686" description="Protein kinase domain-containing protein" evidence="4">
    <location>
        <begin position="22"/>
        <end position="560"/>
    </location>
</feature>
<dbReference type="GO" id="GO:0005886">
    <property type="term" value="C:plasma membrane"/>
    <property type="evidence" value="ECO:0007669"/>
    <property type="project" value="TreeGrafter"/>
</dbReference>
<dbReference type="PANTHER" id="PTHR24416">
    <property type="entry name" value="TYROSINE-PROTEIN KINASE RECEPTOR"/>
    <property type="match status" value="1"/>
</dbReference>
<keyword evidence="4" id="KW-0732">Signal</keyword>
<dbReference type="PROSITE" id="PS00107">
    <property type="entry name" value="PROTEIN_KINASE_ATP"/>
    <property type="match status" value="1"/>
</dbReference>
<gene>
    <name evidence="6" type="ORF">g.13078</name>
</gene>
<feature type="transmembrane region" description="Helical" evidence="3">
    <location>
        <begin position="286"/>
        <end position="312"/>
    </location>
</feature>